<evidence type="ECO:0000313" key="2">
    <source>
        <dbReference type="EMBL" id="MDC7227495.1"/>
    </source>
</evidence>
<dbReference type="InterPro" id="IPR002826">
    <property type="entry name" value="MptE-like"/>
</dbReference>
<comment type="caution">
    <text evidence="2">The sequence shown here is derived from an EMBL/GenBank/DDBJ whole genome shotgun (WGS) entry which is preliminary data.</text>
</comment>
<dbReference type="EMBL" id="JAQQAL010000025">
    <property type="protein sequence ID" value="MDC7227495.1"/>
    <property type="molecule type" value="Genomic_DNA"/>
</dbReference>
<evidence type="ECO:0000259" key="1">
    <source>
        <dbReference type="Pfam" id="PF01973"/>
    </source>
</evidence>
<reference evidence="2 3" key="1">
    <citation type="submission" date="2022-12" db="EMBL/GenBank/DDBJ databases">
        <title>Metagenome assembled genome from gulf of manar.</title>
        <authorList>
            <person name="Kohli P."/>
            <person name="Pk S."/>
            <person name="Venkata Ramana C."/>
            <person name="Sasikala C."/>
        </authorList>
    </citation>
    <scope>NUCLEOTIDE SEQUENCE [LARGE SCALE GENOMIC DNA]</scope>
    <source>
        <strain evidence="2">JB008</strain>
    </source>
</reference>
<dbReference type="Proteomes" id="UP001221217">
    <property type="component" value="Unassembled WGS sequence"/>
</dbReference>
<feature type="domain" description="6-hydroxymethylpterin diphosphokinase MptE-like" evidence="1">
    <location>
        <begin position="159"/>
        <end position="320"/>
    </location>
</feature>
<accession>A0AAJ1MN92</accession>
<organism evidence="2 3">
    <name type="scientific">Candidatus Thalassospirochaeta sargassi</name>
    <dbReference type="NCBI Taxonomy" id="3119039"/>
    <lineage>
        <taxon>Bacteria</taxon>
        <taxon>Pseudomonadati</taxon>
        <taxon>Spirochaetota</taxon>
        <taxon>Spirochaetia</taxon>
        <taxon>Spirochaetales</taxon>
        <taxon>Spirochaetaceae</taxon>
        <taxon>Candidatus Thalassospirochaeta</taxon>
    </lineage>
</organism>
<gene>
    <name evidence="2" type="ORF">PQJ61_12090</name>
</gene>
<sequence>MIETLNSKDGALTAKINNIFVHSSYSPKKEALNYARKMRFAESRSIILLEPCLNYLAEIIKRENPQTKIISIYFEEFFFNNDTDKSDHKYLYNKDNSKLQQFLSHTVTELDIESLKIIDWPPAEKIFGISSELRNIIGQHIREMYGNITTVSGFGKIIFRNYFHNFSSIEHFFKISMQNSTVFIAGSGPSLKNEIDFLKNNRNRLFLIALPSSVSFLQHNLIKPDLIVTTDPGYYAKQHLYSSESIPVAAPLTAALPISIQNTGIIEFKQNYFLETFLSNNQNTVIIPQHGTVAGSAIYIALQISSGPILISGFDFSYHDLLSHNRPHSFDSIIDSQADRYKPLNSLYFYRNIIDSERISNFTRTNKALKTYSGWFAANSRKFNSRCFFMERNFPPPGAFQSISCRNAEGMLGPPPQASFIRMENTIVNERKYRLHQMINSSVTMLEDTAEIIQHLQSGSEIVQALNNPFIFNLFLPSLLEIKRHYIHKNGKEVQNKAVSLIRETITFIESFLNYV</sequence>
<name>A0AAJ1MN92_9SPIO</name>
<dbReference type="AlphaFoldDB" id="A0AAJ1MN92"/>
<proteinExistence type="predicted"/>
<dbReference type="PANTHER" id="PTHR41786:SF1">
    <property type="entry name" value="6-HYDROXYMETHYLPTERIN DIPHOSPHOKINASE MPTE-LIKE DOMAIN-CONTAINING PROTEIN"/>
    <property type="match status" value="1"/>
</dbReference>
<dbReference type="Pfam" id="PF01973">
    <property type="entry name" value="MptE-like"/>
    <property type="match status" value="1"/>
</dbReference>
<protein>
    <submittedName>
        <fullName evidence="2">DUF115 domain-containing protein</fullName>
    </submittedName>
</protein>
<evidence type="ECO:0000313" key="3">
    <source>
        <dbReference type="Proteomes" id="UP001221217"/>
    </source>
</evidence>
<dbReference type="PANTHER" id="PTHR41786">
    <property type="entry name" value="MOTILITY ACCESSORY FACTOR MAF"/>
    <property type="match status" value="1"/>
</dbReference>